<sequence>MSVGHDPTPSDTPFLTRPIGTLFLSTPAPKAVVMSTGGRLRVQIAAPTLLMPWLLTPALLISLDAVAGDDGPWLAFPTAAAALLLLASTIVLRDRAVDPVPARASAKEAT</sequence>
<evidence type="ECO:0000313" key="2">
    <source>
        <dbReference type="EMBL" id="SES40746.1"/>
    </source>
</evidence>
<reference evidence="2 3" key="1">
    <citation type="submission" date="2016-10" db="EMBL/GenBank/DDBJ databases">
        <authorList>
            <person name="de Groot N.N."/>
        </authorList>
    </citation>
    <scope>NUCLEOTIDE SEQUENCE [LARGE SCALE GENOMIC DNA]</scope>
    <source>
        <strain evidence="2 3">DSM 23042</strain>
    </source>
</reference>
<gene>
    <name evidence="2" type="ORF">SAMN04490244_11750</name>
</gene>
<protein>
    <submittedName>
        <fullName evidence="2">Uncharacterized protein</fullName>
    </submittedName>
</protein>
<dbReference type="AlphaFoldDB" id="A0A1H9X3J6"/>
<accession>A0A1H9X3J6</accession>
<evidence type="ECO:0000256" key="1">
    <source>
        <dbReference type="SAM" id="Phobius"/>
    </source>
</evidence>
<dbReference type="STRING" id="641238.SAMN04490244_11750"/>
<keyword evidence="1" id="KW-1133">Transmembrane helix</keyword>
<proteinExistence type="predicted"/>
<organism evidence="2 3">
    <name type="scientific">Tranquillimonas rosea</name>
    <dbReference type="NCBI Taxonomy" id="641238"/>
    <lineage>
        <taxon>Bacteria</taxon>
        <taxon>Pseudomonadati</taxon>
        <taxon>Pseudomonadota</taxon>
        <taxon>Alphaproteobacteria</taxon>
        <taxon>Rhodobacterales</taxon>
        <taxon>Roseobacteraceae</taxon>
        <taxon>Tranquillimonas</taxon>
    </lineage>
</organism>
<dbReference type="RefSeq" id="WP_092696239.1">
    <property type="nucleotide sequence ID" value="NZ_FOGU01000017.1"/>
</dbReference>
<keyword evidence="3" id="KW-1185">Reference proteome</keyword>
<feature type="transmembrane region" description="Helical" evidence="1">
    <location>
        <begin position="73"/>
        <end position="92"/>
    </location>
</feature>
<name>A0A1H9X3J6_9RHOB</name>
<keyword evidence="1" id="KW-0812">Transmembrane</keyword>
<dbReference type="OrthoDB" id="7805940at2"/>
<keyword evidence="1" id="KW-0472">Membrane</keyword>
<dbReference type="Proteomes" id="UP000198885">
    <property type="component" value="Unassembled WGS sequence"/>
</dbReference>
<feature type="transmembrane region" description="Helical" evidence="1">
    <location>
        <begin position="44"/>
        <end position="67"/>
    </location>
</feature>
<evidence type="ECO:0000313" key="3">
    <source>
        <dbReference type="Proteomes" id="UP000198885"/>
    </source>
</evidence>
<dbReference type="EMBL" id="FOGU01000017">
    <property type="protein sequence ID" value="SES40746.1"/>
    <property type="molecule type" value="Genomic_DNA"/>
</dbReference>